<protein>
    <recommendedName>
        <fullName evidence="3">Rhodanese domain-containing protein</fullName>
    </recommendedName>
</protein>
<dbReference type="AlphaFoldDB" id="A0AAW0X173"/>
<comment type="caution">
    <text evidence="4">The sequence shown here is derived from an EMBL/GenBank/DDBJ whole genome shotgun (WGS) entry which is preliminary data.</text>
</comment>
<dbReference type="SUPFAM" id="SSF52821">
    <property type="entry name" value="Rhodanese/Cell cycle control phosphatase"/>
    <property type="match status" value="1"/>
</dbReference>
<proteinExistence type="predicted"/>
<dbReference type="PROSITE" id="PS50206">
    <property type="entry name" value="RHODANESE_3"/>
    <property type="match status" value="1"/>
</dbReference>
<dbReference type="Proteomes" id="UP001445076">
    <property type="component" value="Unassembled WGS sequence"/>
</dbReference>
<dbReference type="SMART" id="SM00450">
    <property type="entry name" value="RHOD"/>
    <property type="match status" value="1"/>
</dbReference>
<sequence length="332" mass="35393">MASPGVCMLLLLVMTTVATDMELEEMSHSTAILDDTDTSVLDNADTTILDNTDTVIQDDGDTSILDEDNTTIVGDSATIMLSDTDTTFDDVLTSTNTSATSNVTTPAAPAIITSDSVPAAAANASTTDSSTLTTTKSTTTSTPTPNAETTTPITTINTPTASSSEAFTKSTEASAAPETASATPTADNATLTLAATNPTGHSCRQPGVEYPIGISYEELREALEVGNVLLIDVRNRWELEETGRLPWSVNLPLPELEQAIHMSENDFMKKYGFPKPLPEDTNVVLTCRSGRRATVAWKQLEPLGYCNIRVYFGSYLEWKARGGPLLPVARTL</sequence>
<feature type="chain" id="PRO_5043990627" description="Rhodanese domain-containing protein" evidence="2">
    <location>
        <begin position="19"/>
        <end position="332"/>
    </location>
</feature>
<gene>
    <name evidence="4" type="ORF">OTU49_006520</name>
</gene>
<accession>A0AAW0X173</accession>
<evidence type="ECO:0000259" key="3">
    <source>
        <dbReference type="PROSITE" id="PS50206"/>
    </source>
</evidence>
<dbReference type="InterPro" id="IPR036873">
    <property type="entry name" value="Rhodanese-like_dom_sf"/>
</dbReference>
<keyword evidence="2" id="KW-0732">Signal</keyword>
<name>A0AAW0X173_CHEQU</name>
<dbReference type="EMBL" id="JARKIK010000054">
    <property type="protein sequence ID" value="KAK8733193.1"/>
    <property type="molecule type" value="Genomic_DNA"/>
</dbReference>
<feature type="domain" description="Rhodanese" evidence="3">
    <location>
        <begin position="224"/>
        <end position="327"/>
    </location>
</feature>
<dbReference type="PANTHER" id="PTHR44086">
    <property type="entry name" value="THIOSULFATE SULFURTRANSFERASE RDL2, MITOCHONDRIAL-RELATED"/>
    <property type="match status" value="1"/>
</dbReference>
<feature type="signal peptide" evidence="2">
    <location>
        <begin position="1"/>
        <end position="18"/>
    </location>
</feature>
<organism evidence="4 5">
    <name type="scientific">Cherax quadricarinatus</name>
    <name type="common">Australian red claw crayfish</name>
    <dbReference type="NCBI Taxonomy" id="27406"/>
    <lineage>
        <taxon>Eukaryota</taxon>
        <taxon>Metazoa</taxon>
        <taxon>Ecdysozoa</taxon>
        <taxon>Arthropoda</taxon>
        <taxon>Crustacea</taxon>
        <taxon>Multicrustacea</taxon>
        <taxon>Malacostraca</taxon>
        <taxon>Eumalacostraca</taxon>
        <taxon>Eucarida</taxon>
        <taxon>Decapoda</taxon>
        <taxon>Pleocyemata</taxon>
        <taxon>Astacidea</taxon>
        <taxon>Parastacoidea</taxon>
        <taxon>Parastacidae</taxon>
        <taxon>Cherax</taxon>
    </lineage>
</organism>
<feature type="region of interest" description="Disordered" evidence="1">
    <location>
        <begin position="123"/>
        <end position="188"/>
    </location>
</feature>
<dbReference type="InterPro" id="IPR001763">
    <property type="entry name" value="Rhodanese-like_dom"/>
</dbReference>
<dbReference type="PANTHER" id="PTHR44086:SF10">
    <property type="entry name" value="THIOSULFATE SULFURTRANSFERASE_RHODANESE-LIKE DOMAIN-CONTAINING PROTEIN 3"/>
    <property type="match status" value="1"/>
</dbReference>
<evidence type="ECO:0000256" key="2">
    <source>
        <dbReference type="SAM" id="SignalP"/>
    </source>
</evidence>
<dbReference type="Pfam" id="PF00581">
    <property type="entry name" value="Rhodanese"/>
    <property type="match status" value="1"/>
</dbReference>
<dbReference type="Gene3D" id="3.40.250.10">
    <property type="entry name" value="Rhodanese-like domain"/>
    <property type="match status" value="1"/>
</dbReference>
<evidence type="ECO:0000313" key="4">
    <source>
        <dbReference type="EMBL" id="KAK8733193.1"/>
    </source>
</evidence>
<reference evidence="4 5" key="1">
    <citation type="journal article" date="2024" name="BMC Genomics">
        <title>Genome assembly of redclaw crayfish (Cherax quadricarinatus) provides insights into its immune adaptation and hypoxia tolerance.</title>
        <authorList>
            <person name="Liu Z."/>
            <person name="Zheng J."/>
            <person name="Li H."/>
            <person name="Fang K."/>
            <person name="Wang S."/>
            <person name="He J."/>
            <person name="Zhou D."/>
            <person name="Weng S."/>
            <person name="Chi M."/>
            <person name="Gu Z."/>
            <person name="He J."/>
            <person name="Li F."/>
            <person name="Wang M."/>
        </authorList>
    </citation>
    <scope>NUCLEOTIDE SEQUENCE [LARGE SCALE GENOMIC DNA]</scope>
    <source>
        <strain evidence="4">ZL_2023a</strain>
    </source>
</reference>
<keyword evidence="5" id="KW-1185">Reference proteome</keyword>
<evidence type="ECO:0000256" key="1">
    <source>
        <dbReference type="SAM" id="MobiDB-lite"/>
    </source>
</evidence>
<evidence type="ECO:0000313" key="5">
    <source>
        <dbReference type="Proteomes" id="UP001445076"/>
    </source>
</evidence>